<proteinExistence type="predicted"/>
<protein>
    <submittedName>
        <fullName evidence="1">Uncharacterized protein</fullName>
    </submittedName>
</protein>
<name>A0A2U9ILV6_9CREN</name>
<accession>A0A2U9ILV6</accession>
<organism evidence="1 2">
    <name type="scientific">Acidianus sulfidivorans JP7</name>
    <dbReference type="NCBI Taxonomy" id="619593"/>
    <lineage>
        <taxon>Archaea</taxon>
        <taxon>Thermoproteota</taxon>
        <taxon>Thermoprotei</taxon>
        <taxon>Sulfolobales</taxon>
        <taxon>Sulfolobaceae</taxon>
        <taxon>Acidianus</taxon>
    </lineage>
</organism>
<reference evidence="1 2" key="1">
    <citation type="submission" date="2018-05" db="EMBL/GenBank/DDBJ databases">
        <title>Complete Genome Sequences of Extremely Thermoacidophilic, Metal-Mobilizing Type-Strain Members of the Archaeal Family Sulfolobaceae: Acidianus brierleyi DSM-1651T, Acidianus sulfidivorans DSM-18786T, Metallosphaera hakonensis DSM-7519T, and Metallosphaera prunae DSM-10039T.</title>
        <authorList>
            <person name="Counts J.A."/>
            <person name="Kelly R.M."/>
        </authorList>
    </citation>
    <scope>NUCLEOTIDE SEQUENCE [LARGE SCALE GENOMIC DNA]</scope>
    <source>
        <strain evidence="1 2">JP7</strain>
    </source>
</reference>
<dbReference type="AlphaFoldDB" id="A0A2U9ILV6"/>
<gene>
    <name evidence="1" type="ORF">DFR86_05080</name>
</gene>
<dbReference type="Proteomes" id="UP000248410">
    <property type="component" value="Chromosome"/>
</dbReference>
<evidence type="ECO:0000313" key="1">
    <source>
        <dbReference type="EMBL" id="AWR96993.1"/>
    </source>
</evidence>
<sequence length="468" mass="53697">MQNQQATKQTKCNAQLKQNIKNNIQSENENYLKLVYPTIATASNITKEAYEKINNSADKASEATKLLFRQGLLIKTTKTINEQEEPIMIYIGGISPYWRAGTVSAYQYRAERRFKYSQKVRDAINRHPYLGLLVGKERVKRPWINPPNPTQQTIYTAYVPSLKPEVEMQLQNRKLVNISDDSNYRCSRCTVAAHSASDSFTLTFLPVFNGLYYFNLGGGTMFVGIGYPGNSFDKYYDGSPLLVSNCDECGEPYIGGFVTETCSLSKLVNLNKLTSQSLNINTNYISSSSLFEFVPPPKDWSLNSIYDWAMYYLAYERGFLDSLINFAVILGILLRKYPEDIANDIEDAIYEDDYTYACSDYNECYEELSRVVEDFRRALYSEEEKVVRFCRDSATYVDNSCINSCVSKAYNEIKTKSVYLREHFGYGDEDFMDLARSQCNVICTKFDAKKYDECIERLYPRKGPHIGE</sequence>
<dbReference type="EMBL" id="CP029288">
    <property type="protein sequence ID" value="AWR96993.1"/>
    <property type="molecule type" value="Genomic_DNA"/>
</dbReference>
<keyword evidence="2" id="KW-1185">Reference proteome</keyword>
<dbReference type="KEGG" id="asul:DFR86_05080"/>
<evidence type="ECO:0000313" key="2">
    <source>
        <dbReference type="Proteomes" id="UP000248410"/>
    </source>
</evidence>